<gene>
    <name evidence="2" type="ORF">ERS852411_02771</name>
</gene>
<feature type="transmembrane region" description="Helical" evidence="1">
    <location>
        <begin position="62"/>
        <end position="81"/>
    </location>
</feature>
<evidence type="ECO:0000256" key="1">
    <source>
        <dbReference type="SAM" id="Phobius"/>
    </source>
</evidence>
<dbReference type="EMBL" id="CYZT01000275">
    <property type="protein sequence ID" value="CUP17170.1"/>
    <property type="molecule type" value="Genomic_DNA"/>
</dbReference>
<organism evidence="2 3">
    <name type="scientific">Flavonifractor plautii</name>
    <name type="common">Fusobacterium plautii</name>
    <dbReference type="NCBI Taxonomy" id="292800"/>
    <lineage>
        <taxon>Bacteria</taxon>
        <taxon>Bacillati</taxon>
        <taxon>Bacillota</taxon>
        <taxon>Clostridia</taxon>
        <taxon>Eubacteriales</taxon>
        <taxon>Oscillospiraceae</taxon>
        <taxon>Flavonifractor</taxon>
    </lineage>
</organism>
<keyword evidence="1" id="KW-1133">Transmembrane helix</keyword>
<proteinExistence type="predicted"/>
<evidence type="ECO:0000313" key="2">
    <source>
        <dbReference type="EMBL" id="CUP17170.1"/>
    </source>
</evidence>
<accession>A0A174L6X8</accession>
<name>A0A174L6X8_FLAPL</name>
<keyword evidence="1" id="KW-0812">Transmembrane</keyword>
<keyword evidence="1" id="KW-0472">Membrane</keyword>
<dbReference type="RefSeq" id="WP_021630094.1">
    <property type="nucleotide sequence ID" value="NZ_JADMOW010000006.1"/>
</dbReference>
<evidence type="ECO:0000313" key="3">
    <source>
        <dbReference type="Proteomes" id="UP000095746"/>
    </source>
</evidence>
<reference evidence="2 3" key="1">
    <citation type="submission" date="2015-09" db="EMBL/GenBank/DDBJ databases">
        <authorList>
            <consortium name="Pathogen Informatics"/>
        </authorList>
    </citation>
    <scope>NUCLEOTIDE SEQUENCE [LARGE SCALE GENOMIC DNA]</scope>
    <source>
        <strain evidence="2 3">2789STDY5608854</strain>
    </source>
</reference>
<sequence>MNDLFEGVTSWIAETYDGLCSEIGAGIQEKDASRVMVNALLVVGFTGGMSAVVVGVCALAAYFWEWLIIPAIIVAFVIHHVKKGKSIISNPDTEVEIATIDQDADEVHEDLTMCVCSALIDVSDNTPVRRPRDPQSIQTSRESQWRIEGGIAYHQFEVDTSNPLNAGVIAQFQEDLQKKVNRYAKAYPLLLRNGHAPFVYAVKNGGNYLLVEVVLQTERALPRIEQRRRELIKRRQRMADADDRDF</sequence>
<protein>
    <submittedName>
        <fullName evidence="2">Uncharacterized protein</fullName>
    </submittedName>
</protein>
<dbReference type="AlphaFoldDB" id="A0A174L6X8"/>
<feature type="transmembrane region" description="Helical" evidence="1">
    <location>
        <begin position="35"/>
        <end position="56"/>
    </location>
</feature>
<dbReference type="Proteomes" id="UP000095746">
    <property type="component" value="Unassembled WGS sequence"/>
</dbReference>